<name>A0A8T0PRN4_PANVG</name>
<reference evidence="2" key="1">
    <citation type="submission" date="2020-05" db="EMBL/GenBank/DDBJ databases">
        <title>WGS assembly of Panicum virgatum.</title>
        <authorList>
            <person name="Lovell J.T."/>
            <person name="Jenkins J."/>
            <person name="Shu S."/>
            <person name="Juenger T.E."/>
            <person name="Schmutz J."/>
        </authorList>
    </citation>
    <scope>NUCLEOTIDE SEQUENCE</scope>
    <source>
        <strain evidence="2">AP13</strain>
    </source>
</reference>
<evidence type="ECO:0000313" key="3">
    <source>
        <dbReference type="Proteomes" id="UP000823388"/>
    </source>
</evidence>
<feature type="compositionally biased region" description="Basic residues" evidence="1">
    <location>
        <begin position="31"/>
        <end position="45"/>
    </location>
</feature>
<feature type="region of interest" description="Disordered" evidence="1">
    <location>
        <begin position="252"/>
        <end position="271"/>
    </location>
</feature>
<dbReference type="AlphaFoldDB" id="A0A8T0PRN4"/>
<proteinExistence type="predicted"/>
<comment type="caution">
    <text evidence="2">The sequence shown here is derived from an EMBL/GenBank/DDBJ whole genome shotgun (WGS) entry which is preliminary data.</text>
</comment>
<dbReference type="Proteomes" id="UP000823388">
    <property type="component" value="Chromosome 8K"/>
</dbReference>
<evidence type="ECO:0000256" key="1">
    <source>
        <dbReference type="SAM" id="MobiDB-lite"/>
    </source>
</evidence>
<feature type="region of interest" description="Disordered" evidence="1">
    <location>
        <begin position="99"/>
        <end position="133"/>
    </location>
</feature>
<protein>
    <submittedName>
        <fullName evidence="2">Uncharacterized protein</fullName>
    </submittedName>
</protein>
<feature type="region of interest" description="Disordered" evidence="1">
    <location>
        <begin position="26"/>
        <end position="70"/>
    </location>
</feature>
<organism evidence="2 3">
    <name type="scientific">Panicum virgatum</name>
    <name type="common">Blackwell switchgrass</name>
    <dbReference type="NCBI Taxonomy" id="38727"/>
    <lineage>
        <taxon>Eukaryota</taxon>
        <taxon>Viridiplantae</taxon>
        <taxon>Streptophyta</taxon>
        <taxon>Embryophyta</taxon>
        <taxon>Tracheophyta</taxon>
        <taxon>Spermatophyta</taxon>
        <taxon>Magnoliopsida</taxon>
        <taxon>Liliopsida</taxon>
        <taxon>Poales</taxon>
        <taxon>Poaceae</taxon>
        <taxon>PACMAD clade</taxon>
        <taxon>Panicoideae</taxon>
        <taxon>Panicodae</taxon>
        <taxon>Paniceae</taxon>
        <taxon>Panicinae</taxon>
        <taxon>Panicum</taxon>
        <taxon>Panicum sect. Hiantes</taxon>
    </lineage>
</organism>
<accession>A0A8T0PRN4</accession>
<gene>
    <name evidence="2" type="ORF">PVAP13_8KG324004</name>
</gene>
<evidence type="ECO:0000313" key="2">
    <source>
        <dbReference type="EMBL" id="KAG2563598.1"/>
    </source>
</evidence>
<dbReference type="EMBL" id="CM029051">
    <property type="protein sequence ID" value="KAG2563598.1"/>
    <property type="molecule type" value="Genomic_DNA"/>
</dbReference>
<sequence>MLSPSYPPQSPSQIRKLGVSFEGSAGWTTRQRWRASSPRRRRSCRPLRAWPCRPPPGAPRSHPGCRPTPRQEAVLQAAAVRPEHSKQEALTSTAAGFVDSISTRSRRRRPKRATSTSAAAGQHARVQDLPLMRRTPPPPFISSSGSLSPCIQVRPHFGRRSAIELKALHNSRWRTGSKLMCSCTYFLILKLEIVICKISSLRQMCNVLHNFHCRRITNGFCSTLATYCLRATAKRSTKSDVCARQQQLESELENPKQGGNQKQVANLRLPG</sequence>
<keyword evidence="3" id="KW-1185">Reference proteome</keyword>